<dbReference type="Proteomes" id="UP001500975">
    <property type="component" value="Unassembled WGS sequence"/>
</dbReference>
<sequence>MLAPKGTPKDLVTRISTDIAKAVATPEMRSSLVHLYYRPETAAPEQFAHSIGEDIRRLGEVIRSAGITAE</sequence>
<evidence type="ECO:0000313" key="2">
    <source>
        <dbReference type="Proteomes" id="UP001500975"/>
    </source>
</evidence>
<evidence type="ECO:0000313" key="1">
    <source>
        <dbReference type="EMBL" id="GAA4347045.1"/>
    </source>
</evidence>
<dbReference type="EMBL" id="BAABGJ010000046">
    <property type="protein sequence ID" value="GAA4347045.1"/>
    <property type="molecule type" value="Genomic_DNA"/>
</dbReference>
<dbReference type="Gene3D" id="3.40.190.150">
    <property type="entry name" value="Bordetella uptake gene, domain 1"/>
    <property type="match status" value="1"/>
</dbReference>
<proteinExistence type="predicted"/>
<protein>
    <submittedName>
        <fullName evidence="1">Uncharacterized protein</fullName>
    </submittedName>
</protein>
<name>A0ABP8HXN2_9BURK</name>
<organism evidence="1 2">
    <name type="scientific">Variovorax defluvii</name>
    <dbReference type="NCBI Taxonomy" id="913761"/>
    <lineage>
        <taxon>Bacteria</taxon>
        <taxon>Pseudomonadati</taxon>
        <taxon>Pseudomonadota</taxon>
        <taxon>Betaproteobacteria</taxon>
        <taxon>Burkholderiales</taxon>
        <taxon>Comamonadaceae</taxon>
        <taxon>Variovorax</taxon>
    </lineage>
</organism>
<gene>
    <name evidence="1" type="ORF">GCM10023165_31830</name>
</gene>
<reference evidence="2" key="1">
    <citation type="journal article" date="2019" name="Int. J. Syst. Evol. Microbiol.">
        <title>The Global Catalogue of Microorganisms (GCM) 10K type strain sequencing project: providing services to taxonomists for standard genome sequencing and annotation.</title>
        <authorList>
            <consortium name="The Broad Institute Genomics Platform"/>
            <consortium name="The Broad Institute Genome Sequencing Center for Infectious Disease"/>
            <person name="Wu L."/>
            <person name="Ma J."/>
        </authorList>
    </citation>
    <scope>NUCLEOTIDE SEQUENCE [LARGE SCALE GENOMIC DNA]</scope>
    <source>
        <strain evidence="2">JCM 17804</strain>
    </source>
</reference>
<keyword evidence="2" id="KW-1185">Reference proteome</keyword>
<accession>A0ABP8HXN2</accession>
<dbReference type="InterPro" id="IPR042100">
    <property type="entry name" value="Bug_dom1"/>
</dbReference>
<comment type="caution">
    <text evidence="1">The sequence shown here is derived from an EMBL/GenBank/DDBJ whole genome shotgun (WGS) entry which is preliminary data.</text>
</comment>